<sequence length="93" mass="10400">MTIAGDSTASEVEFETPGPSHNAEAPRKGLRQKRNHQECEKNNATRNAAERSVGRKAKTENTARPEGELHTTNTWTTRMQERQLTKDMGYNSG</sequence>
<feature type="region of interest" description="Disordered" evidence="1">
    <location>
        <begin position="1"/>
        <end position="93"/>
    </location>
</feature>
<keyword evidence="3" id="KW-1185">Reference proteome</keyword>
<name>A0AAV7RG92_PLEWA</name>
<organism evidence="2 3">
    <name type="scientific">Pleurodeles waltl</name>
    <name type="common">Iberian ribbed newt</name>
    <dbReference type="NCBI Taxonomy" id="8319"/>
    <lineage>
        <taxon>Eukaryota</taxon>
        <taxon>Metazoa</taxon>
        <taxon>Chordata</taxon>
        <taxon>Craniata</taxon>
        <taxon>Vertebrata</taxon>
        <taxon>Euteleostomi</taxon>
        <taxon>Amphibia</taxon>
        <taxon>Batrachia</taxon>
        <taxon>Caudata</taxon>
        <taxon>Salamandroidea</taxon>
        <taxon>Salamandridae</taxon>
        <taxon>Pleurodelinae</taxon>
        <taxon>Pleurodeles</taxon>
    </lineage>
</organism>
<dbReference type="Proteomes" id="UP001066276">
    <property type="component" value="Chromosome 5"/>
</dbReference>
<dbReference type="EMBL" id="JANPWB010000009">
    <property type="protein sequence ID" value="KAJ1151662.1"/>
    <property type="molecule type" value="Genomic_DNA"/>
</dbReference>
<protein>
    <submittedName>
        <fullName evidence="2">Uncharacterized protein</fullName>
    </submittedName>
</protein>
<dbReference type="AlphaFoldDB" id="A0AAV7RG92"/>
<evidence type="ECO:0000313" key="2">
    <source>
        <dbReference type="EMBL" id="KAJ1151662.1"/>
    </source>
</evidence>
<accession>A0AAV7RG92</accession>
<gene>
    <name evidence="2" type="ORF">NDU88_004442</name>
</gene>
<comment type="caution">
    <text evidence="2">The sequence shown here is derived from an EMBL/GenBank/DDBJ whole genome shotgun (WGS) entry which is preliminary data.</text>
</comment>
<evidence type="ECO:0000313" key="3">
    <source>
        <dbReference type="Proteomes" id="UP001066276"/>
    </source>
</evidence>
<feature type="compositionally biased region" description="Polar residues" evidence="1">
    <location>
        <begin position="1"/>
        <end position="10"/>
    </location>
</feature>
<feature type="compositionally biased region" description="Basic and acidic residues" evidence="1">
    <location>
        <begin position="35"/>
        <end position="69"/>
    </location>
</feature>
<proteinExistence type="predicted"/>
<evidence type="ECO:0000256" key="1">
    <source>
        <dbReference type="SAM" id="MobiDB-lite"/>
    </source>
</evidence>
<reference evidence="2" key="1">
    <citation type="journal article" date="2022" name="bioRxiv">
        <title>Sequencing and chromosome-scale assembly of the giantPleurodeles waltlgenome.</title>
        <authorList>
            <person name="Brown T."/>
            <person name="Elewa A."/>
            <person name="Iarovenko S."/>
            <person name="Subramanian E."/>
            <person name="Araus A.J."/>
            <person name="Petzold A."/>
            <person name="Susuki M."/>
            <person name="Suzuki K.-i.T."/>
            <person name="Hayashi T."/>
            <person name="Toyoda A."/>
            <person name="Oliveira C."/>
            <person name="Osipova E."/>
            <person name="Leigh N.D."/>
            <person name="Simon A."/>
            <person name="Yun M.H."/>
        </authorList>
    </citation>
    <scope>NUCLEOTIDE SEQUENCE</scope>
    <source>
        <strain evidence="2">20211129_DDA</strain>
        <tissue evidence="2">Liver</tissue>
    </source>
</reference>